<protein>
    <submittedName>
        <fullName evidence="2">Predicted protein</fullName>
    </submittedName>
</protein>
<keyword evidence="3" id="KW-1185">Reference proteome</keyword>
<dbReference type="GeneID" id="8847806"/>
<dbReference type="KEGG" id="ngr:NAEGRDRAFT_77121"/>
<dbReference type="SUPFAM" id="SSF52540">
    <property type="entry name" value="P-loop containing nucleoside triphosphate hydrolases"/>
    <property type="match status" value="1"/>
</dbReference>
<proteinExistence type="predicted"/>
<dbReference type="RefSeq" id="XP_002667969.1">
    <property type="nucleotide sequence ID" value="XM_002667923.1"/>
</dbReference>
<gene>
    <name evidence="2" type="ORF">NAEGRDRAFT_77121</name>
</gene>
<dbReference type="Gene3D" id="3.40.50.300">
    <property type="entry name" value="P-loop containing nucleotide triphosphate hydrolases"/>
    <property type="match status" value="1"/>
</dbReference>
<dbReference type="GO" id="GO:0005525">
    <property type="term" value="F:GTP binding"/>
    <property type="evidence" value="ECO:0007669"/>
    <property type="project" value="InterPro"/>
</dbReference>
<feature type="non-terminal residue" evidence="2">
    <location>
        <position position="1"/>
    </location>
</feature>
<sequence length="131" mass="14653">SDNRNTFEQCTTKWLNLISQRSDAKVIVIATKTDVGIKNRTVSTEEGLKFANEHGFDFVEICNVNGDNLSKLESLLLDNSKEIARKMEREPNGDASDLSSIRQSISVPTNSYGTLQPNGVLPSRKRQLIER</sequence>
<evidence type="ECO:0000313" key="2">
    <source>
        <dbReference type="EMBL" id="EFC35225.1"/>
    </source>
</evidence>
<feature type="non-terminal residue" evidence="2">
    <location>
        <position position="131"/>
    </location>
</feature>
<dbReference type="AlphaFoldDB" id="D2W6S7"/>
<dbReference type="InParanoid" id="D2W6S7"/>
<dbReference type="EMBL" id="GG739545">
    <property type="protein sequence ID" value="EFC35225.1"/>
    <property type="molecule type" value="Genomic_DNA"/>
</dbReference>
<dbReference type="Pfam" id="PF00071">
    <property type="entry name" value="Ras"/>
    <property type="match status" value="1"/>
</dbReference>
<dbReference type="InterPro" id="IPR027417">
    <property type="entry name" value="P-loop_NTPase"/>
</dbReference>
<dbReference type="InterPro" id="IPR001806">
    <property type="entry name" value="Small_GTPase"/>
</dbReference>
<dbReference type="GO" id="GO:0003924">
    <property type="term" value="F:GTPase activity"/>
    <property type="evidence" value="ECO:0007669"/>
    <property type="project" value="InterPro"/>
</dbReference>
<feature type="region of interest" description="Disordered" evidence="1">
    <location>
        <begin position="108"/>
        <end position="131"/>
    </location>
</feature>
<evidence type="ECO:0000313" key="3">
    <source>
        <dbReference type="Proteomes" id="UP000006671"/>
    </source>
</evidence>
<organism evidence="3">
    <name type="scientific">Naegleria gruberi</name>
    <name type="common">Amoeba</name>
    <dbReference type="NCBI Taxonomy" id="5762"/>
    <lineage>
        <taxon>Eukaryota</taxon>
        <taxon>Discoba</taxon>
        <taxon>Heterolobosea</taxon>
        <taxon>Tetramitia</taxon>
        <taxon>Eutetramitia</taxon>
        <taxon>Vahlkampfiidae</taxon>
        <taxon>Naegleria</taxon>
    </lineage>
</organism>
<accession>D2W6S7</accession>
<dbReference type="Proteomes" id="UP000006671">
    <property type="component" value="Unassembled WGS sequence"/>
</dbReference>
<feature type="compositionally biased region" description="Polar residues" evidence="1">
    <location>
        <begin position="108"/>
        <end position="117"/>
    </location>
</feature>
<name>D2W6S7_NAEGR</name>
<dbReference type="VEuPathDB" id="AmoebaDB:NAEGRDRAFT_77121"/>
<reference evidence="2 3" key="1">
    <citation type="journal article" date="2010" name="Cell">
        <title>The genome of Naegleria gruberi illuminates early eukaryotic versatility.</title>
        <authorList>
            <person name="Fritz-Laylin L.K."/>
            <person name="Prochnik S.E."/>
            <person name="Ginger M.L."/>
            <person name="Dacks J.B."/>
            <person name="Carpenter M.L."/>
            <person name="Field M.C."/>
            <person name="Kuo A."/>
            <person name="Paredez A."/>
            <person name="Chapman J."/>
            <person name="Pham J."/>
            <person name="Shu S."/>
            <person name="Neupane R."/>
            <person name="Cipriano M."/>
            <person name="Mancuso J."/>
            <person name="Tu H."/>
            <person name="Salamov A."/>
            <person name="Lindquist E."/>
            <person name="Shapiro H."/>
            <person name="Lucas S."/>
            <person name="Grigoriev I.V."/>
            <person name="Cande W.Z."/>
            <person name="Fulton C."/>
            <person name="Rokhsar D.S."/>
            <person name="Dawson S.C."/>
        </authorList>
    </citation>
    <scope>NUCLEOTIDE SEQUENCE [LARGE SCALE GENOMIC DNA]</scope>
    <source>
        <strain evidence="2 3">NEG-M</strain>
    </source>
</reference>
<evidence type="ECO:0000256" key="1">
    <source>
        <dbReference type="SAM" id="MobiDB-lite"/>
    </source>
</evidence>